<dbReference type="AlphaFoldDB" id="A0A1W6ZYK7"/>
<dbReference type="InterPro" id="IPR002155">
    <property type="entry name" value="Thiolase"/>
</dbReference>
<dbReference type="STRING" id="1235591.CAK95_27385"/>
<dbReference type="InterPro" id="IPR016039">
    <property type="entry name" value="Thiolase-like"/>
</dbReference>
<dbReference type="SUPFAM" id="SSF53901">
    <property type="entry name" value="Thiolase-like"/>
    <property type="match status" value="1"/>
</dbReference>
<dbReference type="PANTHER" id="PTHR42870">
    <property type="entry name" value="ACETYL-COA C-ACETYLTRANSFERASE"/>
    <property type="match status" value="1"/>
</dbReference>
<proteinExistence type="predicted"/>
<dbReference type="KEGG" id="psin:CAK95_27385"/>
<protein>
    <submittedName>
        <fullName evidence="2">Acetyl-CoA acetyltransferase</fullName>
    </submittedName>
</protein>
<dbReference type="Pfam" id="PF22691">
    <property type="entry name" value="Thiolase_C_1"/>
    <property type="match status" value="1"/>
</dbReference>
<evidence type="ECO:0000259" key="1">
    <source>
        <dbReference type="Pfam" id="PF22691"/>
    </source>
</evidence>
<dbReference type="RefSeq" id="WP_086090845.1">
    <property type="nucleotide sequence ID" value="NZ_CP021112.1"/>
</dbReference>
<dbReference type="CDD" id="cd00829">
    <property type="entry name" value="SCP-x_thiolase"/>
    <property type="match status" value="1"/>
</dbReference>
<dbReference type="PANTHER" id="PTHR42870:SF1">
    <property type="entry name" value="NON-SPECIFIC LIPID-TRANSFER PROTEIN-LIKE 2"/>
    <property type="match status" value="1"/>
</dbReference>
<gene>
    <name evidence="2" type="ORF">CAK95_27385</name>
</gene>
<name>A0A1W6ZYK7_9HYPH</name>
<dbReference type="Proteomes" id="UP000194137">
    <property type="component" value="Chromosome"/>
</dbReference>
<evidence type="ECO:0000313" key="2">
    <source>
        <dbReference type="EMBL" id="ARQ02413.1"/>
    </source>
</evidence>
<dbReference type="OrthoDB" id="9790314at2"/>
<accession>A0A1W6ZYK7</accession>
<feature type="domain" description="Thiolase C-terminal" evidence="1">
    <location>
        <begin position="267"/>
        <end position="373"/>
    </location>
</feature>
<dbReference type="EMBL" id="CP021112">
    <property type="protein sequence ID" value="ARQ02413.1"/>
    <property type="molecule type" value="Genomic_DNA"/>
</dbReference>
<organism evidence="2 3">
    <name type="scientific">Pseudorhodoplanes sinuspersici</name>
    <dbReference type="NCBI Taxonomy" id="1235591"/>
    <lineage>
        <taxon>Bacteria</taxon>
        <taxon>Pseudomonadati</taxon>
        <taxon>Pseudomonadota</taxon>
        <taxon>Alphaproteobacteria</taxon>
        <taxon>Hyphomicrobiales</taxon>
        <taxon>Pseudorhodoplanes</taxon>
    </lineage>
</organism>
<dbReference type="Gene3D" id="3.40.47.10">
    <property type="match status" value="1"/>
</dbReference>
<keyword evidence="2" id="KW-0808">Transferase</keyword>
<keyword evidence="3" id="KW-1185">Reference proteome</keyword>
<evidence type="ECO:0000313" key="3">
    <source>
        <dbReference type="Proteomes" id="UP000194137"/>
    </source>
</evidence>
<reference evidence="2 3" key="1">
    <citation type="submission" date="2017-05" db="EMBL/GenBank/DDBJ databases">
        <title>Full genome sequence of Pseudorhodoplanes sinuspersici.</title>
        <authorList>
            <person name="Dastgheib S.M.M."/>
            <person name="Shavandi M."/>
            <person name="Tirandaz H."/>
        </authorList>
    </citation>
    <scope>NUCLEOTIDE SEQUENCE [LARGE SCALE GENOMIC DNA]</scope>
    <source>
        <strain evidence="2 3">RIPI110</strain>
    </source>
</reference>
<dbReference type="InterPro" id="IPR055140">
    <property type="entry name" value="Thiolase_C_2"/>
</dbReference>
<dbReference type="GO" id="GO:0003988">
    <property type="term" value="F:acetyl-CoA C-acyltransferase activity"/>
    <property type="evidence" value="ECO:0007669"/>
    <property type="project" value="UniProtKB-ARBA"/>
</dbReference>
<dbReference type="PIRSF" id="PIRSF000429">
    <property type="entry name" value="Ac-CoA_Ac_transf"/>
    <property type="match status" value="1"/>
</dbReference>
<sequence length="389" mass="42011">MSRTRARYDGVVIASPVTVPYVRYSEKDAHWFLARALAALLTSSGLKKDQIDGLGVSSFTLFPDTAVGLTQHLGFSPRWLDHLPFGGASGVIALRRAARAVQNGDADVVACVAGDTNHVDSFRQNLANFSRFARDAVYPLGSGGPNASFALLTSHYMQRFGAKAEDFGKLCVAQRDNALRNPLALFKKPLTLEEYLNAREISDPLKLFDCVMPCAGAEGFLVLTEDHARQLGLPYARILGTIERHNAFPDDPIQDRGGWMQDRDDLYAQAMLGPEDLDFFEAYDDYPVINALQFEGLGFCGHGEAPNFIRSNTFSIDGTLPFNTSGGQLSVGQAGAAGGFLGLVQALRQVTDQAGKTQIPEAKHGLVSGFGMINYDRGLCTGAAILGRA</sequence>